<accession>A0A7S9Q636</accession>
<dbReference type="Proteomes" id="UP000594430">
    <property type="component" value="Chromosome"/>
</dbReference>
<sequence>MRTPFLFLAMLCAPLVQAAEHWTLNDQFDQAFTLDDKTRVVMVARSMATARLVNNAVEHTPEGYLEARGVVFVADIEKMPSMVAAVMVPAMRSANYRILLDRDGEVAKSYGGDRESVQWLEVQDGKVVTEQRYSDLPSLRQALVKMAGRVAGG</sequence>
<evidence type="ECO:0000256" key="1">
    <source>
        <dbReference type="SAM" id="SignalP"/>
    </source>
</evidence>
<proteinExistence type="predicted"/>
<evidence type="ECO:0000313" key="2">
    <source>
        <dbReference type="EMBL" id="QPH47258.1"/>
    </source>
</evidence>
<keyword evidence="1" id="KW-0732">Signal</keyword>
<dbReference type="RefSeq" id="WP_088523204.1">
    <property type="nucleotide sequence ID" value="NZ_CANLYG010000034.1"/>
</dbReference>
<reference evidence="2 3" key="1">
    <citation type="submission" date="2020-11" db="EMBL/GenBank/DDBJ databases">
        <title>Pseudomonas fulva producing VIM-24.</title>
        <authorList>
            <person name="Liu S."/>
        </authorList>
    </citation>
    <scope>NUCLEOTIDE SEQUENCE [LARGE SCALE GENOMIC DNA]</scope>
    <source>
        <strain evidence="2 3">ZDHY414</strain>
    </source>
</reference>
<gene>
    <name evidence="2" type="ORF">IZU98_12550</name>
</gene>
<protein>
    <recommendedName>
        <fullName evidence="4">FAD/FMN-containing dehydrogenase</fullName>
    </recommendedName>
</protein>
<feature type="signal peptide" evidence="1">
    <location>
        <begin position="1"/>
        <end position="18"/>
    </location>
</feature>
<name>A0A7S9Q636_9PSED</name>
<evidence type="ECO:0008006" key="4">
    <source>
        <dbReference type="Google" id="ProtNLM"/>
    </source>
</evidence>
<dbReference type="AlphaFoldDB" id="A0A7S9Q636"/>
<organism evidence="2 3">
    <name type="scientific">Pseudomonas fulva</name>
    <dbReference type="NCBI Taxonomy" id="47880"/>
    <lineage>
        <taxon>Bacteria</taxon>
        <taxon>Pseudomonadati</taxon>
        <taxon>Pseudomonadota</taxon>
        <taxon>Gammaproteobacteria</taxon>
        <taxon>Pseudomonadales</taxon>
        <taxon>Pseudomonadaceae</taxon>
        <taxon>Pseudomonas</taxon>
    </lineage>
</organism>
<feature type="chain" id="PRO_5030716833" description="FAD/FMN-containing dehydrogenase" evidence="1">
    <location>
        <begin position="19"/>
        <end position="153"/>
    </location>
</feature>
<evidence type="ECO:0000313" key="3">
    <source>
        <dbReference type="Proteomes" id="UP000594430"/>
    </source>
</evidence>
<dbReference type="EMBL" id="CP064946">
    <property type="protein sequence ID" value="QPH47258.1"/>
    <property type="molecule type" value="Genomic_DNA"/>
</dbReference>